<keyword evidence="6" id="KW-0274">FAD</keyword>
<evidence type="ECO:0000259" key="7">
    <source>
        <dbReference type="Pfam" id="PF01593"/>
    </source>
</evidence>
<keyword evidence="3 6" id="KW-0560">Oxidoreductase</keyword>
<dbReference type="SUPFAM" id="SSF54373">
    <property type="entry name" value="FAD-linked reductases, C-terminal domain"/>
    <property type="match status" value="1"/>
</dbReference>
<dbReference type="AlphaFoldDB" id="A0A1V6Q6S6"/>
<evidence type="ECO:0000256" key="4">
    <source>
        <dbReference type="ARBA" id="ARBA00048448"/>
    </source>
</evidence>
<dbReference type="SUPFAM" id="SSF55298">
    <property type="entry name" value="YjgF-like"/>
    <property type="match status" value="1"/>
</dbReference>
<evidence type="ECO:0000313" key="9">
    <source>
        <dbReference type="Proteomes" id="UP000191672"/>
    </source>
</evidence>
<evidence type="ECO:0000256" key="2">
    <source>
        <dbReference type="ARBA" id="ARBA00005995"/>
    </source>
</evidence>
<dbReference type="PANTHER" id="PTHR43563">
    <property type="entry name" value="AMINE OXIDASE"/>
    <property type="match status" value="1"/>
</dbReference>
<dbReference type="EMBL" id="MDYN01000011">
    <property type="protein sequence ID" value="OQD84934.1"/>
    <property type="molecule type" value="Genomic_DNA"/>
</dbReference>
<gene>
    <name evidence="8" type="ORF">PENANT_c011G05376</name>
</gene>
<comment type="cofactor">
    <cofactor evidence="1 6">
        <name>FAD</name>
        <dbReference type="ChEBI" id="CHEBI:57692"/>
    </cofactor>
</comment>
<accession>A0A1V6Q6S6</accession>
<dbReference type="Pfam" id="PF01042">
    <property type="entry name" value="Ribonuc_L-PSP"/>
    <property type="match status" value="1"/>
</dbReference>
<dbReference type="PRINTS" id="PR00757">
    <property type="entry name" value="AMINEOXDASEF"/>
</dbReference>
<feature type="binding site" evidence="5">
    <location>
        <position position="517"/>
    </location>
    <ligand>
        <name>substrate</name>
    </ligand>
</feature>
<evidence type="ECO:0000256" key="3">
    <source>
        <dbReference type="ARBA" id="ARBA00023002"/>
    </source>
</evidence>
<comment type="similarity">
    <text evidence="2 6">Belongs to the flavin monoamine oxidase family.</text>
</comment>
<dbReference type="PANTHER" id="PTHR43563:SF14">
    <property type="entry name" value="AMINE OXIDASE"/>
    <property type="match status" value="1"/>
</dbReference>
<sequence>MTAPNDFRFAELGDLNIPYNRCQLWLESFSDDITYFKMTKAVTTVDLSNTASAYYAPATVAPAGKVIHVAGQPGNLKDGSIPSDYESQIHLALLNLRRIIVAAGSSIENIVKLNLYIVNYDAANRKHTRHIQRFLRGHRPAITLLPVPQLAVPSWLFEVDAIIARPETSLPPILSNVNQTGDVVIIGAGLAGLTAAHDLLRSGLSCVILEARDRVGGKTWSAPLNGGGTIDLGAAWINDTNQSKVYALAKRFGAEVIEQNTQGNAVLEVINGKCTPFAYGELPNFDETTRQNLAQIRDMCEADCQALDTCRPDDKLLDSLTFEAYLRFRGASEVALATATVWTRAMLGQDPRDISALYFLNYCKSGGGLLQMRSDRKHGGQYLRIRQGTQAFSLGLASSLPEGIVKLCAPVHSVVQSGDQSIKVQAGGAVYAARKVITTVPSPALKSIAFHPKLPPAKQVWAESTTYGYYTKAMMEFRSPFWEKKGFCGLAQSFIGPASVVRETCSLEDRKYVLTCFMSGDPGRDWAALSTPERESSLLKQLEKLFAASNLQKEFIQMTTYEWVHDEWAGWGCPCTALTPGVIANLGGDTLRESCGNLHFAGTETAGEWKGYMEGAVRSGERAAAEVIKGLQAGISARL</sequence>
<dbReference type="GO" id="GO:0097621">
    <property type="term" value="F:monoamine oxidase activity"/>
    <property type="evidence" value="ECO:0007669"/>
    <property type="project" value="UniProtKB-EC"/>
</dbReference>
<dbReference type="InterPro" id="IPR002937">
    <property type="entry name" value="Amino_oxidase"/>
</dbReference>
<comment type="caution">
    <text evidence="8">The sequence shown here is derived from an EMBL/GenBank/DDBJ whole genome shotgun (WGS) entry which is preliminary data.</text>
</comment>
<dbReference type="EC" id="1.4.3.-" evidence="6"/>
<dbReference type="Gene3D" id="3.90.660.10">
    <property type="match status" value="1"/>
</dbReference>
<evidence type="ECO:0000256" key="6">
    <source>
        <dbReference type="RuleBase" id="RU362067"/>
    </source>
</evidence>
<dbReference type="Gene3D" id="3.50.50.60">
    <property type="entry name" value="FAD/NAD(P)-binding domain"/>
    <property type="match status" value="1"/>
</dbReference>
<organism evidence="8 9">
    <name type="scientific">Penicillium antarcticum</name>
    <dbReference type="NCBI Taxonomy" id="416450"/>
    <lineage>
        <taxon>Eukaryota</taxon>
        <taxon>Fungi</taxon>
        <taxon>Dikarya</taxon>
        <taxon>Ascomycota</taxon>
        <taxon>Pezizomycotina</taxon>
        <taxon>Eurotiomycetes</taxon>
        <taxon>Eurotiomycetidae</taxon>
        <taxon>Eurotiales</taxon>
        <taxon>Aspergillaceae</taxon>
        <taxon>Penicillium</taxon>
    </lineage>
</organism>
<evidence type="ECO:0000256" key="1">
    <source>
        <dbReference type="ARBA" id="ARBA00001974"/>
    </source>
</evidence>
<proteinExistence type="inferred from homology"/>
<name>A0A1V6Q6S6_9EURO</name>
<dbReference type="Gene3D" id="3.30.1330.40">
    <property type="entry name" value="RutC-like"/>
    <property type="match status" value="1"/>
</dbReference>
<dbReference type="Proteomes" id="UP000191672">
    <property type="component" value="Unassembled WGS sequence"/>
</dbReference>
<protein>
    <recommendedName>
        <fullName evidence="6">Amine oxidase</fullName>
        <ecNumber evidence="6">1.4.3.-</ecNumber>
    </recommendedName>
</protein>
<dbReference type="SUPFAM" id="SSF51905">
    <property type="entry name" value="FAD/NAD(P)-binding domain"/>
    <property type="match status" value="1"/>
</dbReference>
<evidence type="ECO:0000313" key="8">
    <source>
        <dbReference type="EMBL" id="OQD84934.1"/>
    </source>
</evidence>
<evidence type="ECO:0000256" key="5">
    <source>
        <dbReference type="PIRSR" id="PIRSR601613-1"/>
    </source>
</evidence>
<comment type="catalytic activity">
    <reaction evidence="4">
        <text>a secondary aliphatic amine + O2 + H2O = a primary amine + an aldehyde + H2O2</text>
        <dbReference type="Rhea" id="RHEA:26414"/>
        <dbReference type="ChEBI" id="CHEBI:15377"/>
        <dbReference type="ChEBI" id="CHEBI:15379"/>
        <dbReference type="ChEBI" id="CHEBI:16240"/>
        <dbReference type="ChEBI" id="CHEBI:17478"/>
        <dbReference type="ChEBI" id="CHEBI:58855"/>
        <dbReference type="ChEBI" id="CHEBI:65296"/>
        <dbReference type="EC" id="1.4.3.4"/>
    </reaction>
</comment>
<keyword evidence="6" id="KW-0285">Flavoprotein</keyword>
<keyword evidence="9" id="KW-1185">Reference proteome</keyword>
<dbReference type="InterPro" id="IPR006175">
    <property type="entry name" value="YjgF/YER057c/UK114"/>
</dbReference>
<reference evidence="9" key="1">
    <citation type="journal article" date="2017" name="Nat. Microbiol.">
        <title>Global analysis of biosynthetic gene clusters reveals vast potential of secondary metabolite production in Penicillium species.</title>
        <authorList>
            <person name="Nielsen J.C."/>
            <person name="Grijseels S."/>
            <person name="Prigent S."/>
            <person name="Ji B."/>
            <person name="Dainat J."/>
            <person name="Nielsen K.F."/>
            <person name="Frisvad J.C."/>
            <person name="Workman M."/>
            <person name="Nielsen J."/>
        </authorList>
    </citation>
    <scope>NUCLEOTIDE SEQUENCE [LARGE SCALE GENOMIC DNA]</scope>
    <source>
        <strain evidence="9">IBT 31811</strain>
    </source>
</reference>
<feature type="binding site" evidence="5">
    <location>
        <position position="411"/>
    </location>
    <ligand>
        <name>FAD</name>
        <dbReference type="ChEBI" id="CHEBI:57692"/>
    </ligand>
</feature>
<dbReference type="CDD" id="cd00448">
    <property type="entry name" value="YjgF_YER057c_UK114_family"/>
    <property type="match status" value="1"/>
</dbReference>
<dbReference type="InterPro" id="IPR001613">
    <property type="entry name" value="Flavin_amine_oxidase"/>
</dbReference>
<dbReference type="InterPro" id="IPR036188">
    <property type="entry name" value="FAD/NAD-bd_sf"/>
</dbReference>
<dbReference type="Gene3D" id="1.10.405.10">
    <property type="entry name" value="Guanine Nucleotide Dissociation Inhibitor, domain 1"/>
    <property type="match status" value="1"/>
</dbReference>
<dbReference type="Pfam" id="PF01593">
    <property type="entry name" value="Amino_oxidase"/>
    <property type="match status" value="1"/>
</dbReference>
<dbReference type="STRING" id="416450.A0A1V6Q6S6"/>
<feature type="binding site" evidence="5">
    <location>
        <position position="604"/>
    </location>
    <ligand>
        <name>FAD</name>
        <dbReference type="ChEBI" id="CHEBI:57692"/>
    </ligand>
</feature>
<feature type="binding site" evidence="5">
    <location>
        <begin position="210"/>
        <end position="211"/>
    </location>
    <ligand>
        <name>FAD</name>
        <dbReference type="ChEBI" id="CHEBI:57692"/>
    </ligand>
</feature>
<dbReference type="InterPro" id="IPR050703">
    <property type="entry name" value="Flavin_MAO"/>
</dbReference>
<feature type="domain" description="Amine oxidase" evidence="7">
    <location>
        <begin position="190"/>
        <end position="628"/>
    </location>
</feature>
<dbReference type="InterPro" id="IPR035959">
    <property type="entry name" value="RutC-like_sf"/>
</dbReference>